<dbReference type="Proteomes" id="UP000062788">
    <property type="component" value="Unassembled WGS sequence"/>
</dbReference>
<sequence length="156" mass="16774">MIAAAYGACLFGSSLTAAQQIPQYQQLRNQLLAGAAVTSLFYPHQCAPSGKPETAVERPNLLGGLKIQEFMVIPQNDGERIAYSSRHFTIRPDGTPTIEFIQYQAMSNGSAAVSVQALSPTTYQPLPGSPTPAIYQCTLGKGLRFSSDLTEKSNPH</sequence>
<dbReference type="EMBL" id="LOWA01000028">
    <property type="protein sequence ID" value="KVE27517.1"/>
    <property type="molecule type" value="Genomic_DNA"/>
</dbReference>
<protein>
    <recommendedName>
        <fullName evidence="3">VirK protein</fullName>
    </recommendedName>
</protein>
<evidence type="ECO:0008006" key="3">
    <source>
        <dbReference type="Google" id="ProtNLM"/>
    </source>
</evidence>
<dbReference type="RefSeq" id="WP_059516329.1">
    <property type="nucleotide sequence ID" value="NZ_LOWA01000028.1"/>
</dbReference>
<accession>A0A118DP57</accession>
<keyword evidence="2" id="KW-1185">Reference proteome</keyword>
<evidence type="ECO:0000313" key="1">
    <source>
        <dbReference type="EMBL" id="KVE27517.1"/>
    </source>
</evidence>
<dbReference type="InterPro" id="IPR010694">
    <property type="entry name" value="Uncharacterised_VirK"/>
</dbReference>
<dbReference type="AlphaFoldDB" id="A0A118DP57"/>
<evidence type="ECO:0000313" key="2">
    <source>
        <dbReference type="Proteomes" id="UP000062788"/>
    </source>
</evidence>
<proteinExistence type="predicted"/>
<comment type="caution">
    <text evidence="1">The sequence shown here is derived from an EMBL/GenBank/DDBJ whole genome shotgun (WGS) entry which is preliminary data.</text>
</comment>
<reference evidence="1 2" key="1">
    <citation type="submission" date="2015-11" db="EMBL/GenBank/DDBJ databases">
        <title>Expanding the genomic diversity of Burkholderia species for the development of highly accurate diagnostics.</title>
        <authorList>
            <person name="Sahl J."/>
            <person name="Keim P."/>
            <person name="Wagner D."/>
        </authorList>
    </citation>
    <scope>NUCLEOTIDE SEQUENCE [LARGE SCALE GENOMIC DNA]</scope>
    <source>
        <strain evidence="1 2">TSV85</strain>
    </source>
</reference>
<dbReference type="Pfam" id="PF06903">
    <property type="entry name" value="VirK"/>
    <property type="match status" value="1"/>
</dbReference>
<name>A0A118DP57_9BURK</name>
<gene>
    <name evidence="1" type="ORF">WS67_11315</name>
</gene>
<organism evidence="1 2">
    <name type="scientific">Burkholderia singularis</name>
    <dbReference type="NCBI Taxonomy" id="1503053"/>
    <lineage>
        <taxon>Bacteria</taxon>
        <taxon>Pseudomonadati</taxon>
        <taxon>Pseudomonadota</taxon>
        <taxon>Betaproteobacteria</taxon>
        <taxon>Burkholderiales</taxon>
        <taxon>Burkholderiaceae</taxon>
        <taxon>Burkholderia</taxon>
        <taxon>pseudomallei group</taxon>
    </lineage>
</organism>